<keyword evidence="2" id="KW-0165">Cleavage on pair of basic residues</keyword>
<evidence type="ECO:0000256" key="3">
    <source>
        <dbReference type="ARBA" id="ARBA00022729"/>
    </source>
</evidence>
<accession>A0A8R2QY28</accession>
<dbReference type="InterPro" id="IPR022353">
    <property type="entry name" value="Insulin_CS"/>
</dbReference>
<evidence type="ECO:0000256" key="4">
    <source>
        <dbReference type="SAM" id="SignalP"/>
    </source>
</evidence>
<evidence type="ECO:0000313" key="6">
    <source>
        <dbReference type="Proteomes" id="UP000005204"/>
    </source>
</evidence>
<dbReference type="Proteomes" id="UP000005204">
    <property type="component" value="Unassembled WGS sequence"/>
</dbReference>
<dbReference type="SUPFAM" id="SSF56994">
    <property type="entry name" value="Insulin-like"/>
    <property type="match status" value="1"/>
</dbReference>
<dbReference type="GO" id="GO:0005576">
    <property type="term" value="C:extracellular region"/>
    <property type="evidence" value="ECO:0007669"/>
    <property type="project" value="UniProtKB-ARBA"/>
</dbReference>
<dbReference type="RefSeq" id="XP_037868873.1">
    <property type="nucleotide sequence ID" value="XM_038012945.2"/>
</dbReference>
<feature type="chain" id="PRO_5035786647" evidence="4">
    <location>
        <begin position="23"/>
        <end position="144"/>
    </location>
</feature>
<dbReference type="InterPro" id="IPR036438">
    <property type="entry name" value="Insulin-like_sf"/>
</dbReference>
<dbReference type="AlphaFoldDB" id="A0A8R2QY28"/>
<sequence>MRLRCYIYIMLILMRSSTIVFGDNAERVYSLDDKVKCCSRWLSIIIFNFCNNAYKIVKRGTSLMIEKMAPKDLQQDTTKQRHLVEGKWRRVRRQVANECCLRSCTVAELIRYCPKDAPLVQKHPELFVSRDVKVNSSSTMTNLN</sequence>
<organism evidence="5 6">
    <name type="scientific">Bombyx mori</name>
    <name type="common">Silk moth</name>
    <dbReference type="NCBI Taxonomy" id="7091"/>
    <lineage>
        <taxon>Eukaryota</taxon>
        <taxon>Metazoa</taxon>
        <taxon>Ecdysozoa</taxon>
        <taxon>Arthropoda</taxon>
        <taxon>Hexapoda</taxon>
        <taxon>Insecta</taxon>
        <taxon>Pterygota</taxon>
        <taxon>Neoptera</taxon>
        <taxon>Endopterygota</taxon>
        <taxon>Lepidoptera</taxon>
        <taxon>Glossata</taxon>
        <taxon>Ditrysia</taxon>
        <taxon>Bombycoidea</taxon>
        <taxon>Bombycidae</taxon>
        <taxon>Bombycinae</taxon>
        <taxon>Bombyx</taxon>
    </lineage>
</organism>
<proteinExistence type="inferred from homology"/>
<dbReference type="GeneID" id="105842846"/>
<reference evidence="5" key="2">
    <citation type="submission" date="2022-06" db="UniProtKB">
        <authorList>
            <consortium name="EnsemblMetazoa"/>
        </authorList>
    </citation>
    <scope>IDENTIFICATION</scope>
    <source>
        <strain evidence="5">p50T (Dazao)</strain>
    </source>
</reference>
<protein>
    <submittedName>
        <fullName evidence="5">Uncharacterized protein</fullName>
    </submittedName>
</protein>
<keyword evidence="6" id="KW-1185">Reference proteome</keyword>
<evidence type="ECO:0000256" key="2">
    <source>
        <dbReference type="ARBA" id="ARBA00022685"/>
    </source>
</evidence>
<dbReference type="EnsemblMetazoa" id="XM_038012945.1">
    <property type="protein sequence ID" value="XP_037868873.1"/>
    <property type="gene ID" value="LOC105842846"/>
</dbReference>
<evidence type="ECO:0000256" key="1">
    <source>
        <dbReference type="ARBA" id="ARBA00009034"/>
    </source>
</evidence>
<reference evidence="6" key="1">
    <citation type="journal article" date="2008" name="Insect Biochem. Mol. Biol.">
        <title>The genome of a lepidopteran model insect, the silkworm Bombyx mori.</title>
        <authorList>
            <consortium name="International Silkworm Genome Consortium"/>
        </authorList>
    </citation>
    <scope>NUCLEOTIDE SEQUENCE [LARGE SCALE GENOMIC DNA]</scope>
    <source>
        <strain evidence="6">p50T</strain>
    </source>
</reference>
<dbReference type="Gene3D" id="1.10.100.10">
    <property type="entry name" value="Insulin-like"/>
    <property type="match status" value="1"/>
</dbReference>
<dbReference type="PROSITE" id="PS00262">
    <property type="entry name" value="INSULIN"/>
    <property type="match status" value="1"/>
</dbReference>
<name>A0A8R2QY28_BOMMO</name>
<comment type="similarity">
    <text evidence="1">Belongs to the insulin family.</text>
</comment>
<evidence type="ECO:0000313" key="5">
    <source>
        <dbReference type="EnsemblMetazoa" id="XP_037868873.1"/>
    </source>
</evidence>
<keyword evidence="3 4" id="KW-0732">Signal</keyword>
<feature type="signal peptide" evidence="4">
    <location>
        <begin position="1"/>
        <end position="22"/>
    </location>
</feature>